<dbReference type="Proteomes" id="UP000789920">
    <property type="component" value="Unassembled WGS sequence"/>
</dbReference>
<reference evidence="1" key="1">
    <citation type="submission" date="2021-06" db="EMBL/GenBank/DDBJ databases">
        <authorList>
            <person name="Kallberg Y."/>
            <person name="Tangrot J."/>
            <person name="Rosling A."/>
        </authorList>
    </citation>
    <scope>NUCLEOTIDE SEQUENCE</scope>
    <source>
        <strain evidence="1">MA461A</strain>
    </source>
</reference>
<sequence length="305" mass="35386">EPEEKKLLFYITKEEKNAIDLNDEVVQGFITRIRKNSSHIRIISEVVEQFQDYSFVKSHKSDLYQIVFYKFASEFSKAEKGQFITPIPLIDFLVKIVNPRSNETIIDPTVGIADFLSVSYVNSENQTELKKFDVVLTNPPFGEDRKYEPKTPKDKEIIEMYELWNIARCGNWIDLGLVFLENAYRILEENGRIGIVLSNSLASIDRVVALFDLPPNVFADSGVNTTLVIAYKPKTSELEKLQKENYSIFTKNIKKVGYEIRTSKRVKFFNPLYKVNEQTFEIEQDAEGKPFLDEEFTDTIGEFRR</sequence>
<comment type="caution">
    <text evidence="1">The sequence shown here is derived from an EMBL/GenBank/DDBJ whole genome shotgun (WGS) entry which is preliminary data.</text>
</comment>
<gene>
    <name evidence="1" type="ORF">RPERSI_LOCUS20117</name>
</gene>
<evidence type="ECO:0000313" key="1">
    <source>
        <dbReference type="EMBL" id="CAG8796240.1"/>
    </source>
</evidence>
<protein>
    <submittedName>
        <fullName evidence="1">27100_t:CDS:1</fullName>
    </submittedName>
</protein>
<name>A0ACA9RIT0_9GLOM</name>
<dbReference type="EMBL" id="CAJVQC010056272">
    <property type="protein sequence ID" value="CAG8796240.1"/>
    <property type="molecule type" value="Genomic_DNA"/>
</dbReference>
<evidence type="ECO:0000313" key="2">
    <source>
        <dbReference type="Proteomes" id="UP000789920"/>
    </source>
</evidence>
<keyword evidence="2" id="KW-1185">Reference proteome</keyword>
<accession>A0ACA9RIT0</accession>
<organism evidence="1 2">
    <name type="scientific">Racocetra persica</name>
    <dbReference type="NCBI Taxonomy" id="160502"/>
    <lineage>
        <taxon>Eukaryota</taxon>
        <taxon>Fungi</taxon>
        <taxon>Fungi incertae sedis</taxon>
        <taxon>Mucoromycota</taxon>
        <taxon>Glomeromycotina</taxon>
        <taxon>Glomeromycetes</taxon>
        <taxon>Diversisporales</taxon>
        <taxon>Gigasporaceae</taxon>
        <taxon>Racocetra</taxon>
    </lineage>
</organism>
<feature type="non-terminal residue" evidence="1">
    <location>
        <position position="1"/>
    </location>
</feature>
<proteinExistence type="predicted"/>